<reference evidence="4 5" key="1">
    <citation type="journal article" date="2009" name="Science">
        <title>Green evolution and dynamic adaptations revealed by genomes of the marine picoeukaryotes Micromonas.</title>
        <authorList>
            <person name="Worden A.Z."/>
            <person name="Lee J.H."/>
            <person name="Mock T."/>
            <person name="Rouze P."/>
            <person name="Simmons M.P."/>
            <person name="Aerts A.L."/>
            <person name="Allen A.E."/>
            <person name="Cuvelier M.L."/>
            <person name="Derelle E."/>
            <person name="Everett M.V."/>
            <person name="Foulon E."/>
            <person name="Grimwood J."/>
            <person name="Gundlach H."/>
            <person name="Henrissat B."/>
            <person name="Napoli C."/>
            <person name="McDonald S.M."/>
            <person name="Parker M.S."/>
            <person name="Rombauts S."/>
            <person name="Salamov A."/>
            <person name="Von Dassow P."/>
            <person name="Badger J.H."/>
            <person name="Coutinho P.M."/>
            <person name="Demir E."/>
            <person name="Dubchak I."/>
            <person name="Gentemann C."/>
            <person name="Eikrem W."/>
            <person name="Gready J.E."/>
            <person name="John U."/>
            <person name="Lanier W."/>
            <person name="Lindquist E.A."/>
            <person name="Lucas S."/>
            <person name="Mayer K.F."/>
            <person name="Moreau H."/>
            <person name="Not F."/>
            <person name="Otillar R."/>
            <person name="Panaud O."/>
            <person name="Pangilinan J."/>
            <person name="Paulsen I."/>
            <person name="Piegu B."/>
            <person name="Poliakov A."/>
            <person name="Robbens S."/>
            <person name="Schmutz J."/>
            <person name="Toulza E."/>
            <person name="Wyss T."/>
            <person name="Zelensky A."/>
            <person name="Zhou K."/>
            <person name="Armbrust E.V."/>
            <person name="Bhattacharya D."/>
            <person name="Goodenough U.W."/>
            <person name="Van de Peer Y."/>
            <person name="Grigoriev I.V."/>
        </authorList>
    </citation>
    <scope>NUCLEOTIDE SEQUENCE [LARGE SCALE GENOMIC DNA]</scope>
    <source>
        <strain evidence="4 5">CCMP1545</strain>
    </source>
</reference>
<evidence type="ECO:0000259" key="2">
    <source>
        <dbReference type="Pfam" id="PF01370"/>
    </source>
</evidence>
<dbReference type="InterPro" id="IPR036291">
    <property type="entry name" value="NAD(P)-bd_dom_sf"/>
</dbReference>
<organism evidence="5">
    <name type="scientific">Micromonas pusilla (strain CCMP1545)</name>
    <name type="common">Picoplanktonic green alga</name>
    <dbReference type="NCBI Taxonomy" id="564608"/>
    <lineage>
        <taxon>Eukaryota</taxon>
        <taxon>Viridiplantae</taxon>
        <taxon>Chlorophyta</taxon>
        <taxon>Mamiellophyceae</taxon>
        <taxon>Mamiellales</taxon>
        <taxon>Mamiellaceae</taxon>
        <taxon>Micromonas</taxon>
    </lineage>
</organism>
<accession>C1MT52</accession>
<feature type="compositionally biased region" description="Acidic residues" evidence="1">
    <location>
        <begin position="317"/>
        <end position="350"/>
    </location>
</feature>
<evidence type="ECO:0000256" key="1">
    <source>
        <dbReference type="SAM" id="MobiDB-lite"/>
    </source>
</evidence>
<dbReference type="Pfam" id="PF08338">
    <property type="entry name" value="DUF1731"/>
    <property type="match status" value="1"/>
</dbReference>
<dbReference type="OMA" id="YDPPRRF"/>
<dbReference type="EMBL" id="GG663739">
    <property type="protein sequence ID" value="EEH56884.1"/>
    <property type="molecule type" value="Genomic_DNA"/>
</dbReference>
<evidence type="ECO:0000259" key="3">
    <source>
        <dbReference type="Pfam" id="PF08338"/>
    </source>
</evidence>
<dbReference type="AlphaFoldDB" id="C1MT52"/>
<dbReference type="InterPro" id="IPR001509">
    <property type="entry name" value="Epimerase_deHydtase"/>
</dbReference>
<dbReference type="Pfam" id="PF01370">
    <property type="entry name" value="Epimerase"/>
    <property type="match status" value="1"/>
</dbReference>
<dbReference type="PANTHER" id="PTHR11092">
    <property type="entry name" value="SUGAR NUCLEOTIDE EPIMERASE RELATED"/>
    <property type="match status" value="1"/>
</dbReference>
<feature type="domain" description="DUF1731" evidence="3">
    <location>
        <begin position="258"/>
        <end position="303"/>
    </location>
</feature>
<protein>
    <submittedName>
        <fullName evidence="4">Predicted protein</fullName>
    </submittedName>
</protein>
<sequence length="350" mass="37610">MTVAVTGATGFVGRALVRELQANGHDVRVLTRDAFAARLSMPGAALKGAKFYANDTANGYLRWFDAVDGCTGVVNLAGASISNPWNEAYKKTLVESRLRATKRVVDGINAVPKDRRPTLVSSSAVGYYGTSKTKTFDENSAPGRDFLARLCVKWEREAKKADTPTTIVRTGVVLEKGGGALGKILPIFQLYGGGPLGDGSQRFSWIHRDDLVALIVAALEDPEKYEGTLNGTAPEPTTMNGLCEAVSAATNRPNWLPVPGVALRLLLGEGATVVLDGQRVEPRETLRRGFKFSHETVDDALCAIVRGDSSGKKKGEEDDEEEDVVAVDEDDEEEEEAEAAAVEEEEIVNA</sequence>
<dbReference type="GeneID" id="9684242"/>
<dbReference type="NCBIfam" id="TIGR01777">
    <property type="entry name" value="yfcH"/>
    <property type="match status" value="1"/>
</dbReference>
<dbReference type="OrthoDB" id="276721at2759"/>
<evidence type="ECO:0000313" key="5">
    <source>
        <dbReference type="Proteomes" id="UP000001876"/>
    </source>
</evidence>
<name>C1MT52_MICPC</name>
<dbReference type="RefSeq" id="XP_003058429.1">
    <property type="nucleotide sequence ID" value="XM_003058383.1"/>
</dbReference>
<dbReference type="SUPFAM" id="SSF51735">
    <property type="entry name" value="NAD(P)-binding Rossmann-fold domains"/>
    <property type="match status" value="1"/>
</dbReference>
<gene>
    <name evidence="4" type="ORF">MICPUCDRAFT_17517</name>
</gene>
<proteinExistence type="predicted"/>
<feature type="domain" description="NAD-dependent epimerase/dehydratase" evidence="2">
    <location>
        <begin position="3"/>
        <end position="224"/>
    </location>
</feature>
<dbReference type="PANTHER" id="PTHR11092:SF0">
    <property type="entry name" value="EPIMERASE FAMILY PROTEIN SDR39U1"/>
    <property type="match status" value="1"/>
</dbReference>
<dbReference type="InterPro" id="IPR010099">
    <property type="entry name" value="SDR39U1"/>
</dbReference>
<dbReference type="KEGG" id="mpp:MICPUCDRAFT_17517"/>
<dbReference type="eggNOG" id="KOG3019">
    <property type="taxonomic scope" value="Eukaryota"/>
</dbReference>
<dbReference type="Proteomes" id="UP000001876">
    <property type="component" value="Unassembled WGS sequence"/>
</dbReference>
<keyword evidence="5" id="KW-1185">Reference proteome</keyword>
<evidence type="ECO:0000313" key="4">
    <source>
        <dbReference type="EMBL" id="EEH56884.1"/>
    </source>
</evidence>
<dbReference type="Gene3D" id="3.40.50.720">
    <property type="entry name" value="NAD(P)-binding Rossmann-like Domain"/>
    <property type="match status" value="1"/>
</dbReference>
<feature type="region of interest" description="Disordered" evidence="1">
    <location>
        <begin position="307"/>
        <end position="350"/>
    </location>
</feature>
<dbReference type="InterPro" id="IPR013549">
    <property type="entry name" value="DUF1731"/>
</dbReference>